<proteinExistence type="predicted"/>
<dbReference type="Proteomes" id="UP000198771">
    <property type="component" value="Unassembled WGS sequence"/>
</dbReference>
<sequence length="139" mass="15267">MLNANPKTPEAELELMKLKGRLKDVIVQHPGPGRAISMVDLYRRVFGKEPKTKINGTRQLRDLITLVQREGFPIGTSQSSSGGGYYLLVAGSDLEGFIRKEKTKALKILAKIAAIKRTNLPLLLNEIQLSLTADIPGES</sequence>
<reference evidence="1 2" key="1">
    <citation type="submission" date="2016-10" db="EMBL/GenBank/DDBJ databases">
        <authorList>
            <person name="de Groot N.N."/>
        </authorList>
    </citation>
    <scope>NUCLEOTIDE SEQUENCE [LARGE SCALE GENOMIC DNA]</scope>
    <source>
        <strain evidence="1 2">ASO4-2</strain>
    </source>
</reference>
<organism evidence="1 2">
    <name type="scientific">Desulfonatronum thiosulfatophilum</name>
    <dbReference type="NCBI Taxonomy" id="617002"/>
    <lineage>
        <taxon>Bacteria</taxon>
        <taxon>Pseudomonadati</taxon>
        <taxon>Thermodesulfobacteriota</taxon>
        <taxon>Desulfovibrionia</taxon>
        <taxon>Desulfovibrionales</taxon>
        <taxon>Desulfonatronaceae</taxon>
        <taxon>Desulfonatronum</taxon>
    </lineage>
</organism>
<dbReference type="STRING" id="617002.SAMN05660653_00157"/>
<accession>A0A1G6A503</accession>
<dbReference type="OrthoDB" id="5521335at2"/>
<keyword evidence="2" id="KW-1185">Reference proteome</keyword>
<dbReference type="EMBL" id="FMXO01000001">
    <property type="protein sequence ID" value="SDB03512.1"/>
    <property type="molecule type" value="Genomic_DNA"/>
</dbReference>
<dbReference type="AlphaFoldDB" id="A0A1G6A503"/>
<evidence type="ECO:0000313" key="2">
    <source>
        <dbReference type="Proteomes" id="UP000198771"/>
    </source>
</evidence>
<gene>
    <name evidence="1" type="ORF">SAMN05660653_00157</name>
</gene>
<evidence type="ECO:0000313" key="1">
    <source>
        <dbReference type="EMBL" id="SDB03512.1"/>
    </source>
</evidence>
<dbReference type="RefSeq" id="WP_092116230.1">
    <property type="nucleotide sequence ID" value="NZ_FMXO01000001.1"/>
</dbReference>
<protein>
    <submittedName>
        <fullName evidence="1">Uncharacterized protein</fullName>
    </submittedName>
</protein>
<name>A0A1G6A503_9BACT</name>